<organism evidence="5 6">
    <name type="scientific">Reyranella soli</name>
    <dbReference type="NCBI Taxonomy" id="1230389"/>
    <lineage>
        <taxon>Bacteria</taxon>
        <taxon>Pseudomonadati</taxon>
        <taxon>Pseudomonadota</taxon>
        <taxon>Alphaproteobacteria</taxon>
        <taxon>Hyphomicrobiales</taxon>
        <taxon>Reyranellaceae</taxon>
        <taxon>Reyranella</taxon>
    </lineage>
</organism>
<evidence type="ECO:0000259" key="4">
    <source>
        <dbReference type="Pfam" id="PF00496"/>
    </source>
</evidence>
<sequence length="536" mass="60302">MRDLTRRLLARRSVVTGALAASVVPEMLAARPTNAQTPKKGGTLNTILTPEPPVLVLGVNNQGPTALAASKLYQGLCEYSFDLQPMPKLAKSWSLSEDKKTYTFRLQENVKFHDGHPMTADDVIFSITKFHMELSPRARPIFATIKEAKAPDPLTVVLTLDRPFEPFMLMFDVTACAIVPKHIYDGTEYRTNPANQKPIGTGPFQFVEWQRGNFIRMKRFDDYWAPGQPYLDEIIYRIIPDSQSRALALQTGQVQLTQANDIEPFDVPRFRAMPNLEVQLKGWEYASQLSWIEINHRVKPLGDVRVRQAINLAIDRNFIRDRLWFGIGKVATGPIASTTKFYDPAVAKLPGPDPKAAMQLLDAAGLKPDAKGVRFTIKHLALPYGEVWTRLSEYFRTALRQVGIEVVLETTDAGAWARRIGDWDYETSVNFLSQYGDPTLGVERSYVSTNIKKVTFTNTGGYENPRVDELFKTARESGDPAIRQQAFSAVQKILCEELPQIWLMELAWPTIHDKKLRNVIGTAMGPNASFDNVFLA</sequence>
<dbReference type="InterPro" id="IPR000914">
    <property type="entry name" value="SBP_5_dom"/>
</dbReference>
<evidence type="ECO:0000313" key="6">
    <source>
        <dbReference type="Proteomes" id="UP000321058"/>
    </source>
</evidence>
<dbReference type="PANTHER" id="PTHR30290">
    <property type="entry name" value="PERIPLASMIC BINDING COMPONENT OF ABC TRANSPORTER"/>
    <property type="match status" value="1"/>
</dbReference>
<dbReference type="InterPro" id="IPR030678">
    <property type="entry name" value="Peptide/Ni-bd"/>
</dbReference>
<dbReference type="EMBL" id="BKAJ01000064">
    <property type="protein sequence ID" value="GEP56350.1"/>
    <property type="molecule type" value="Genomic_DNA"/>
</dbReference>
<dbReference type="SUPFAM" id="SSF53850">
    <property type="entry name" value="Periplasmic binding protein-like II"/>
    <property type="match status" value="1"/>
</dbReference>
<gene>
    <name evidence="5" type="ORF">RSO01_35160</name>
</gene>
<comment type="caution">
    <text evidence="5">The sequence shown here is derived from an EMBL/GenBank/DDBJ whole genome shotgun (WGS) entry which is preliminary data.</text>
</comment>
<dbReference type="Gene3D" id="3.40.190.10">
    <property type="entry name" value="Periplasmic binding protein-like II"/>
    <property type="match status" value="1"/>
</dbReference>
<dbReference type="GO" id="GO:0043190">
    <property type="term" value="C:ATP-binding cassette (ABC) transporter complex"/>
    <property type="evidence" value="ECO:0007669"/>
    <property type="project" value="InterPro"/>
</dbReference>
<accession>A0A512NBL5</accession>
<evidence type="ECO:0000256" key="3">
    <source>
        <dbReference type="ARBA" id="ARBA00022729"/>
    </source>
</evidence>
<dbReference type="OrthoDB" id="9803988at2"/>
<comment type="subcellular location">
    <subcellularLocation>
        <location evidence="1">Periplasm</location>
    </subcellularLocation>
</comment>
<dbReference type="Gene3D" id="3.10.105.10">
    <property type="entry name" value="Dipeptide-binding Protein, Domain 3"/>
    <property type="match status" value="1"/>
</dbReference>
<evidence type="ECO:0000313" key="5">
    <source>
        <dbReference type="EMBL" id="GEP56350.1"/>
    </source>
</evidence>
<dbReference type="AlphaFoldDB" id="A0A512NBL5"/>
<name>A0A512NBL5_9HYPH</name>
<dbReference type="GO" id="GO:0015833">
    <property type="term" value="P:peptide transport"/>
    <property type="evidence" value="ECO:0007669"/>
    <property type="project" value="TreeGrafter"/>
</dbReference>
<dbReference type="RefSeq" id="WP_147150421.1">
    <property type="nucleotide sequence ID" value="NZ_BKAJ01000064.1"/>
</dbReference>
<protein>
    <submittedName>
        <fullName evidence="5">Solute-binding transporter (Periplasmic)</fullName>
    </submittedName>
</protein>
<dbReference type="GO" id="GO:0030288">
    <property type="term" value="C:outer membrane-bounded periplasmic space"/>
    <property type="evidence" value="ECO:0007669"/>
    <property type="project" value="UniProtKB-ARBA"/>
</dbReference>
<evidence type="ECO:0000256" key="1">
    <source>
        <dbReference type="ARBA" id="ARBA00004418"/>
    </source>
</evidence>
<dbReference type="GO" id="GO:1904680">
    <property type="term" value="F:peptide transmembrane transporter activity"/>
    <property type="evidence" value="ECO:0007669"/>
    <property type="project" value="TreeGrafter"/>
</dbReference>
<comment type="similarity">
    <text evidence="2">Belongs to the bacterial solute-binding protein 5 family.</text>
</comment>
<dbReference type="CDD" id="cd08517">
    <property type="entry name" value="PBP2_NikA_DppA_OppA_like_13"/>
    <property type="match status" value="1"/>
</dbReference>
<proteinExistence type="inferred from homology"/>
<dbReference type="Pfam" id="PF00496">
    <property type="entry name" value="SBP_bac_5"/>
    <property type="match status" value="1"/>
</dbReference>
<dbReference type="PIRSF" id="PIRSF002741">
    <property type="entry name" value="MppA"/>
    <property type="match status" value="1"/>
</dbReference>
<dbReference type="InterPro" id="IPR039424">
    <property type="entry name" value="SBP_5"/>
</dbReference>
<feature type="domain" description="Solute-binding protein family 5" evidence="4">
    <location>
        <begin position="85"/>
        <end position="450"/>
    </location>
</feature>
<keyword evidence="3" id="KW-0732">Signal</keyword>
<dbReference type="PANTHER" id="PTHR30290:SF38">
    <property type="entry name" value="D,D-DIPEPTIDE-BINDING PERIPLASMIC PROTEIN DDPA-RELATED"/>
    <property type="match status" value="1"/>
</dbReference>
<keyword evidence="6" id="KW-1185">Reference proteome</keyword>
<evidence type="ECO:0000256" key="2">
    <source>
        <dbReference type="ARBA" id="ARBA00005695"/>
    </source>
</evidence>
<reference evidence="5 6" key="1">
    <citation type="submission" date="2019-07" db="EMBL/GenBank/DDBJ databases">
        <title>Whole genome shotgun sequence of Reyranella soli NBRC 108950.</title>
        <authorList>
            <person name="Hosoyama A."/>
            <person name="Uohara A."/>
            <person name="Ohji S."/>
            <person name="Ichikawa N."/>
        </authorList>
    </citation>
    <scope>NUCLEOTIDE SEQUENCE [LARGE SCALE GENOMIC DNA]</scope>
    <source>
        <strain evidence="5 6">NBRC 108950</strain>
    </source>
</reference>
<dbReference type="Proteomes" id="UP000321058">
    <property type="component" value="Unassembled WGS sequence"/>
</dbReference>